<accession>A0AA37SRE1</accession>
<evidence type="ECO:0000313" key="4">
    <source>
        <dbReference type="Proteomes" id="UP001156666"/>
    </source>
</evidence>
<evidence type="ECO:0000259" key="2">
    <source>
        <dbReference type="Pfam" id="PF17899"/>
    </source>
</evidence>
<comment type="caution">
    <text evidence="3">The sequence shown here is derived from an EMBL/GenBank/DDBJ whole genome shotgun (WGS) entry which is preliminary data.</text>
</comment>
<feature type="domain" description="Peptidase M61 N-terminal" evidence="2">
    <location>
        <begin position="36"/>
        <end position="201"/>
    </location>
</feature>
<proteinExistence type="predicted"/>
<dbReference type="Pfam" id="PF17899">
    <property type="entry name" value="Peptidase_M61_N"/>
    <property type="match status" value="1"/>
</dbReference>
<dbReference type="Gene3D" id="2.60.40.3650">
    <property type="match status" value="1"/>
</dbReference>
<evidence type="ECO:0000313" key="3">
    <source>
        <dbReference type="EMBL" id="GLR18782.1"/>
    </source>
</evidence>
<keyword evidence="4" id="KW-1185">Reference proteome</keyword>
<dbReference type="PIRSF" id="PIRSF016493">
    <property type="entry name" value="Glycyl_aminpptds"/>
    <property type="match status" value="1"/>
</dbReference>
<evidence type="ECO:0000259" key="1">
    <source>
        <dbReference type="Pfam" id="PF05299"/>
    </source>
</evidence>
<dbReference type="Pfam" id="PF05299">
    <property type="entry name" value="Peptidase_M61"/>
    <property type="match status" value="1"/>
</dbReference>
<organism evidence="3 4">
    <name type="scientific">Portibacter lacus</name>
    <dbReference type="NCBI Taxonomy" id="1099794"/>
    <lineage>
        <taxon>Bacteria</taxon>
        <taxon>Pseudomonadati</taxon>
        <taxon>Bacteroidota</taxon>
        <taxon>Saprospiria</taxon>
        <taxon>Saprospirales</taxon>
        <taxon>Haliscomenobacteraceae</taxon>
        <taxon>Portibacter</taxon>
    </lineage>
</organism>
<dbReference type="InterPro" id="IPR007963">
    <property type="entry name" value="Peptidase_M61_catalytic"/>
</dbReference>
<sequence length="520" mass="60197">MDFTMAFFFRYLVILFLFSFNGYSTLSAQSSTPEFNYELSFDESTDHQYHVRLETTGWTEDTITFHLPNWTPGYYQIMNFGKMLRNFSAHNEHDEVLEFIQIDDNSYRISKGKSKTISITYDVVTFRKFVANSYVDSAHAFIIPSNTFLYVDHYLNLPVTVSVNPGENWTDVATGLKKIEKHHFLASDFDILYDSPLLVGNLERLPSFDVKGVKHHFVGYDIGEFDHESFIDKLSKVIASSVDIIGDIPFDEYTFIAIGPGRGGIEHLNNTVFSFSGNGLENPERMNSMLNFLTHEYFHHYNVKRIRPFELGPFDYQKENRTNMLWMSEGFTVYYEFLIVKRSGVADEKTLFANFERDINGNENNPGRLHQSLVNASYNTWKDGPFGKSGLEKNKTISYYQKGPIIGLILDFAIRNATENKASLDDVMRLLYTSFYQEKQRGFTDAEFQYACQQIAGNPLNDVFDYVYSVKEIDYDKYLNYAGLRLVLNSDDPANKVYSIERLENLNPLQRKILESWMGE</sequence>
<dbReference type="AlphaFoldDB" id="A0AA37SRE1"/>
<dbReference type="Gene3D" id="1.10.390.10">
    <property type="entry name" value="Neutral Protease Domain 2"/>
    <property type="match status" value="1"/>
</dbReference>
<feature type="domain" description="Peptidase M61 catalytic" evidence="1">
    <location>
        <begin position="289"/>
        <end position="406"/>
    </location>
</feature>
<protein>
    <submittedName>
        <fullName evidence="3">Peptidase M61</fullName>
    </submittedName>
</protein>
<dbReference type="Proteomes" id="UP001156666">
    <property type="component" value="Unassembled WGS sequence"/>
</dbReference>
<reference evidence="3" key="1">
    <citation type="journal article" date="2014" name="Int. J. Syst. Evol. Microbiol.">
        <title>Complete genome sequence of Corynebacterium casei LMG S-19264T (=DSM 44701T), isolated from a smear-ripened cheese.</title>
        <authorList>
            <consortium name="US DOE Joint Genome Institute (JGI-PGF)"/>
            <person name="Walter F."/>
            <person name="Albersmeier A."/>
            <person name="Kalinowski J."/>
            <person name="Ruckert C."/>
        </authorList>
    </citation>
    <scope>NUCLEOTIDE SEQUENCE</scope>
    <source>
        <strain evidence="3">NBRC 108769</strain>
    </source>
</reference>
<dbReference type="InterPro" id="IPR024191">
    <property type="entry name" value="Peptidase_M61"/>
</dbReference>
<dbReference type="InterPro" id="IPR027268">
    <property type="entry name" value="Peptidase_M4/M1_CTD_sf"/>
</dbReference>
<dbReference type="SUPFAM" id="SSF55486">
    <property type="entry name" value="Metalloproteases ('zincins'), catalytic domain"/>
    <property type="match status" value="1"/>
</dbReference>
<reference evidence="3" key="2">
    <citation type="submission" date="2023-01" db="EMBL/GenBank/DDBJ databases">
        <title>Draft genome sequence of Portibacter lacus strain NBRC 108769.</title>
        <authorList>
            <person name="Sun Q."/>
            <person name="Mori K."/>
        </authorList>
    </citation>
    <scope>NUCLEOTIDE SEQUENCE</scope>
    <source>
        <strain evidence="3">NBRC 108769</strain>
    </source>
</reference>
<dbReference type="InterPro" id="IPR040756">
    <property type="entry name" value="Peptidase_M61_N"/>
</dbReference>
<name>A0AA37SRE1_9BACT</name>
<gene>
    <name evidence="3" type="ORF">GCM10007940_33980</name>
</gene>
<dbReference type="EMBL" id="BSOH01000023">
    <property type="protein sequence ID" value="GLR18782.1"/>
    <property type="molecule type" value="Genomic_DNA"/>
</dbReference>